<sequence length="290" mass="33386">MVDDDGIFKEVDERIHRNGILGAVRTLSLSTRRNPIRSDISTWGFSFPARVGTSNPGNQRVSCIAHSDLTQLNLNSRFDLKRPMSQSSPYNGAAELLCTFDSYLAKLYQAVSTRFKVPLRAIPDLPERWGGTSSLHLSLRHLLIWVDGPKMRERASIGMSLRRVRKAQSEKQVTPTKKRVEMQRERIYSRYDRRRKTYLAIRPDPIRETCNMSPCQDPTHPVVSSHLLLKIHQQRQNRTRGEGTVHHFTLDTTKAQKFERKRKRSWLVICATTRPSTKASPLPPRRIHSP</sequence>
<accession>A0A9Q8SWB9</accession>
<evidence type="ECO:0000313" key="1">
    <source>
        <dbReference type="EMBL" id="UQC84295.1"/>
    </source>
</evidence>
<dbReference type="AlphaFoldDB" id="A0A9Q8SWB9"/>
<name>A0A9Q8SWB9_9PEZI</name>
<evidence type="ECO:0000313" key="2">
    <source>
        <dbReference type="Proteomes" id="UP000830671"/>
    </source>
</evidence>
<protein>
    <submittedName>
        <fullName evidence="1">Uncharacterized protein</fullName>
    </submittedName>
</protein>
<dbReference type="EMBL" id="CP019477">
    <property type="protein sequence ID" value="UQC84295.1"/>
    <property type="molecule type" value="Genomic_DNA"/>
</dbReference>
<dbReference type="RefSeq" id="XP_049145913.1">
    <property type="nucleotide sequence ID" value="XM_049288769.1"/>
</dbReference>
<dbReference type="Proteomes" id="UP000830671">
    <property type="component" value="Chromosome 5"/>
</dbReference>
<dbReference type="KEGG" id="clup:CLUP02_09791"/>
<reference evidence="1" key="1">
    <citation type="journal article" date="2021" name="Mol. Plant Microbe Interact.">
        <title>Complete Genome Sequence of the Plant-Pathogenic Fungus Colletotrichum lupini.</title>
        <authorList>
            <person name="Baroncelli R."/>
            <person name="Pensec F."/>
            <person name="Da Lio D."/>
            <person name="Boufleur T."/>
            <person name="Vicente I."/>
            <person name="Sarrocco S."/>
            <person name="Picot A."/>
            <person name="Baraldi E."/>
            <person name="Sukno S."/>
            <person name="Thon M."/>
            <person name="Le Floch G."/>
        </authorList>
    </citation>
    <scope>NUCLEOTIDE SEQUENCE</scope>
    <source>
        <strain evidence="1">IMI 504893</strain>
    </source>
</reference>
<organism evidence="1 2">
    <name type="scientific">Colletotrichum lupini</name>
    <dbReference type="NCBI Taxonomy" id="145971"/>
    <lineage>
        <taxon>Eukaryota</taxon>
        <taxon>Fungi</taxon>
        <taxon>Dikarya</taxon>
        <taxon>Ascomycota</taxon>
        <taxon>Pezizomycotina</taxon>
        <taxon>Sordariomycetes</taxon>
        <taxon>Hypocreomycetidae</taxon>
        <taxon>Glomerellales</taxon>
        <taxon>Glomerellaceae</taxon>
        <taxon>Colletotrichum</taxon>
        <taxon>Colletotrichum acutatum species complex</taxon>
    </lineage>
</organism>
<keyword evidence="2" id="KW-1185">Reference proteome</keyword>
<gene>
    <name evidence="1" type="ORF">CLUP02_09791</name>
</gene>
<dbReference type="GeneID" id="73343779"/>
<proteinExistence type="predicted"/>